<proteinExistence type="predicted"/>
<dbReference type="EMBL" id="HG964446">
    <property type="protein sequence ID" value="CDO87253.1"/>
    <property type="molecule type" value="Genomic_DNA"/>
</dbReference>
<sequence length="118" mass="12849">MISTASSVEQNAISVGRCASSATTPIHEIAPAKTARAATVAKKNTVPYAHMCVHWPHDWAAMDSAPAAALSRALPSNMPRTPNSWWIFRHSAEPMTTPTVDRNTSTRKLPLWCAVRRA</sequence>
<reference evidence="1" key="1">
    <citation type="journal article" date="2014" name="Genome Announc.">
        <title>Draft Genome Sequence of Mycobacterium triplex DSM 44626.</title>
        <authorList>
            <person name="Sassi M."/>
            <person name="Croce O."/>
            <person name="Robert C."/>
            <person name="Raoult D."/>
            <person name="Drancourt M."/>
        </authorList>
    </citation>
    <scope>NUCLEOTIDE SEQUENCE [LARGE SCALE GENOMIC DNA]</scope>
    <source>
        <strain evidence="1">DSM 44626</strain>
    </source>
</reference>
<protein>
    <submittedName>
        <fullName evidence="1">Uncharacterized protein</fullName>
    </submittedName>
</protein>
<gene>
    <name evidence="1" type="ORF">BN973_01605</name>
</gene>
<reference evidence="1" key="2">
    <citation type="submission" date="2014-04" db="EMBL/GenBank/DDBJ databases">
        <authorList>
            <person name="Xu Y.W."/>
            <person name="Yang Q."/>
        </authorList>
    </citation>
    <scope>NUCLEOTIDE SEQUENCE</scope>
    <source>
        <strain evidence="1">DSM 44626</strain>
    </source>
</reference>
<dbReference type="AlphaFoldDB" id="A0A024JVL5"/>
<dbReference type="STRING" id="47839.BN973_01605"/>
<dbReference type="HOGENOM" id="CLU_2070545_0_0_11"/>
<name>A0A024JVL5_9MYCO</name>
<accession>A0A024JVL5</accession>
<organism evidence="1">
    <name type="scientific">Mycobacterium triplex</name>
    <dbReference type="NCBI Taxonomy" id="47839"/>
    <lineage>
        <taxon>Bacteria</taxon>
        <taxon>Bacillati</taxon>
        <taxon>Actinomycetota</taxon>
        <taxon>Actinomycetes</taxon>
        <taxon>Mycobacteriales</taxon>
        <taxon>Mycobacteriaceae</taxon>
        <taxon>Mycobacterium</taxon>
        <taxon>Mycobacterium simiae complex</taxon>
    </lineage>
</organism>
<evidence type="ECO:0000313" key="1">
    <source>
        <dbReference type="EMBL" id="CDO87253.1"/>
    </source>
</evidence>
<dbReference type="Proteomes" id="UP000028880">
    <property type="component" value="Unassembled WGS sequence"/>
</dbReference>